<evidence type="ECO:0000256" key="6">
    <source>
        <dbReference type="ARBA" id="ARBA00023136"/>
    </source>
</evidence>
<evidence type="ECO:0000256" key="2">
    <source>
        <dbReference type="ARBA" id="ARBA00006679"/>
    </source>
</evidence>
<protein>
    <submittedName>
        <fullName evidence="8">DoxX family protein</fullName>
    </submittedName>
</protein>
<dbReference type="RefSeq" id="WP_327100564.1">
    <property type="nucleotide sequence ID" value="NZ_CP109149.1"/>
</dbReference>
<name>A0ABZ1Z0E9_9NOCA</name>
<dbReference type="Proteomes" id="UP001432062">
    <property type="component" value="Chromosome"/>
</dbReference>
<evidence type="ECO:0000313" key="9">
    <source>
        <dbReference type="Proteomes" id="UP001432062"/>
    </source>
</evidence>
<organism evidence="8 9">
    <name type="scientific">Nocardia vinacea</name>
    <dbReference type="NCBI Taxonomy" id="96468"/>
    <lineage>
        <taxon>Bacteria</taxon>
        <taxon>Bacillati</taxon>
        <taxon>Actinomycetota</taxon>
        <taxon>Actinomycetes</taxon>
        <taxon>Mycobacteriales</taxon>
        <taxon>Nocardiaceae</taxon>
        <taxon>Nocardia</taxon>
    </lineage>
</organism>
<keyword evidence="3" id="KW-1003">Cell membrane</keyword>
<dbReference type="InterPro" id="IPR032808">
    <property type="entry name" value="DoxX"/>
</dbReference>
<keyword evidence="5 7" id="KW-1133">Transmembrane helix</keyword>
<evidence type="ECO:0000256" key="1">
    <source>
        <dbReference type="ARBA" id="ARBA00004651"/>
    </source>
</evidence>
<feature type="transmembrane region" description="Helical" evidence="7">
    <location>
        <begin position="64"/>
        <end position="90"/>
    </location>
</feature>
<evidence type="ECO:0000313" key="8">
    <source>
        <dbReference type="EMBL" id="WUV47494.1"/>
    </source>
</evidence>
<dbReference type="InterPro" id="IPR051907">
    <property type="entry name" value="DoxX-like_oxidoreductase"/>
</dbReference>
<keyword evidence="9" id="KW-1185">Reference proteome</keyword>
<evidence type="ECO:0000256" key="4">
    <source>
        <dbReference type="ARBA" id="ARBA00022692"/>
    </source>
</evidence>
<dbReference type="PANTHER" id="PTHR33452:SF1">
    <property type="entry name" value="INNER MEMBRANE PROTEIN YPHA-RELATED"/>
    <property type="match status" value="1"/>
</dbReference>
<proteinExistence type="inferred from homology"/>
<evidence type="ECO:0000256" key="7">
    <source>
        <dbReference type="SAM" id="Phobius"/>
    </source>
</evidence>
<evidence type="ECO:0000256" key="5">
    <source>
        <dbReference type="ARBA" id="ARBA00022989"/>
    </source>
</evidence>
<dbReference type="Pfam" id="PF07681">
    <property type="entry name" value="DoxX"/>
    <property type="match status" value="1"/>
</dbReference>
<evidence type="ECO:0000256" key="3">
    <source>
        <dbReference type="ARBA" id="ARBA00022475"/>
    </source>
</evidence>
<gene>
    <name evidence="8" type="ORF">OG563_04420</name>
</gene>
<keyword evidence="6 7" id="KW-0472">Membrane</keyword>
<comment type="similarity">
    <text evidence="2">Belongs to the DoxX family.</text>
</comment>
<comment type="subcellular location">
    <subcellularLocation>
        <location evidence="1">Cell membrane</location>
        <topology evidence="1">Multi-pass membrane protein</topology>
    </subcellularLocation>
</comment>
<accession>A0ABZ1Z0E9</accession>
<dbReference type="EMBL" id="CP109441">
    <property type="protein sequence ID" value="WUV47494.1"/>
    <property type="molecule type" value="Genomic_DNA"/>
</dbReference>
<feature type="transmembrane region" description="Helical" evidence="7">
    <location>
        <begin position="102"/>
        <end position="120"/>
    </location>
</feature>
<sequence length="168" mass="16568">MTTIDAAILVLRLVAGLTMAAHGYNHLFGPGGVAGTAGWFASMGLRPPRVHATLSGAGELAAGIAFAAGLLTAPAAAFIVGSMAVAAVIAHRKNGFFVFKDGYEYVLMLAVVAACVAAIGPGKASLDRALGIDATLDGGLGSAIAVIGGVGGAAVLLAVSWRPKAQAE</sequence>
<reference evidence="8" key="1">
    <citation type="submission" date="2022-10" db="EMBL/GenBank/DDBJ databases">
        <title>The complete genomes of actinobacterial strains from the NBC collection.</title>
        <authorList>
            <person name="Joergensen T.S."/>
            <person name="Alvarez Arevalo M."/>
            <person name="Sterndorff E.B."/>
            <person name="Faurdal D."/>
            <person name="Vuksanovic O."/>
            <person name="Mourched A.-S."/>
            <person name="Charusanti P."/>
            <person name="Shaw S."/>
            <person name="Blin K."/>
            <person name="Weber T."/>
        </authorList>
    </citation>
    <scope>NUCLEOTIDE SEQUENCE</scope>
    <source>
        <strain evidence="8">NBC_01482</strain>
    </source>
</reference>
<keyword evidence="4 7" id="KW-0812">Transmembrane</keyword>
<dbReference type="PANTHER" id="PTHR33452">
    <property type="entry name" value="OXIDOREDUCTASE CATD-RELATED"/>
    <property type="match status" value="1"/>
</dbReference>
<feature type="transmembrane region" description="Helical" evidence="7">
    <location>
        <begin position="140"/>
        <end position="161"/>
    </location>
</feature>